<evidence type="ECO:0000313" key="2">
    <source>
        <dbReference type="Proteomes" id="UP001224845"/>
    </source>
</evidence>
<comment type="caution">
    <text evidence="1">The sequence shown here is derived from an EMBL/GenBank/DDBJ whole genome shotgun (WGS) entry which is preliminary data.</text>
</comment>
<evidence type="ECO:0000313" key="1">
    <source>
        <dbReference type="EMBL" id="MDP9971688.1"/>
    </source>
</evidence>
<dbReference type="AlphaFoldDB" id="A0AAW8EFC0"/>
<feature type="non-terminal residue" evidence="1">
    <location>
        <position position="1"/>
    </location>
</feature>
<accession>A0AAW8EFC0</accession>
<dbReference type="Proteomes" id="UP001224845">
    <property type="component" value="Unassembled WGS sequence"/>
</dbReference>
<dbReference type="EMBL" id="JAUSRV010000006">
    <property type="protein sequence ID" value="MDP9971688.1"/>
    <property type="molecule type" value="Genomic_DNA"/>
</dbReference>
<gene>
    <name evidence="1" type="ORF">J2W39_002925</name>
</gene>
<evidence type="ECO:0008006" key="3">
    <source>
        <dbReference type="Google" id="ProtNLM"/>
    </source>
</evidence>
<name>A0AAW8EFC0_VARPD</name>
<proteinExistence type="predicted"/>
<organism evidence="1 2">
    <name type="scientific">Variovorax paradoxus</name>
    <dbReference type="NCBI Taxonomy" id="34073"/>
    <lineage>
        <taxon>Bacteria</taxon>
        <taxon>Pseudomonadati</taxon>
        <taxon>Pseudomonadota</taxon>
        <taxon>Betaproteobacteria</taxon>
        <taxon>Burkholderiales</taxon>
        <taxon>Comamonadaceae</taxon>
        <taxon>Variovorax</taxon>
    </lineage>
</organism>
<reference evidence="1" key="1">
    <citation type="submission" date="2023-07" db="EMBL/GenBank/DDBJ databases">
        <title>Sorghum-associated microbial communities from plants grown in Nebraska, USA.</title>
        <authorList>
            <person name="Schachtman D."/>
        </authorList>
    </citation>
    <scope>NUCLEOTIDE SEQUENCE</scope>
    <source>
        <strain evidence="1">DS3315</strain>
    </source>
</reference>
<protein>
    <recommendedName>
        <fullName evidence="3">Porin</fullName>
    </recommendedName>
</protein>
<sequence length="30" mass="3258">AIFPQPSYATTGGMQPRSALGYDFGIRHAF</sequence>